<dbReference type="EMBL" id="CP001104">
    <property type="protein sequence ID" value="ACR71648.1"/>
    <property type="molecule type" value="Genomic_DNA"/>
</dbReference>
<name>C4Z4G4_LACE2</name>
<reference evidence="1 2" key="1">
    <citation type="journal article" date="2009" name="Proc. Natl. Acad. Sci. U.S.A.">
        <title>Characterizing a model human gut microbiota composed of members of its two dominant bacterial phyla.</title>
        <authorList>
            <person name="Mahowald M.A."/>
            <person name="Rey F.E."/>
            <person name="Seedorf H."/>
            <person name="Turnbaugh P.J."/>
            <person name="Fulton R.S."/>
            <person name="Wollam A."/>
            <person name="Shah N."/>
            <person name="Wang C."/>
            <person name="Magrini V."/>
            <person name="Wilson R.K."/>
            <person name="Cantarel B.L."/>
            <person name="Coutinho P.M."/>
            <person name="Henrissat B."/>
            <person name="Crock L.W."/>
            <person name="Russell A."/>
            <person name="Verberkmoes N.C."/>
            <person name="Hettich R.L."/>
            <person name="Gordon J.I."/>
        </authorList>
    </citation>
    <scope>NUCLEOTIDE SEQUENCE [LARGE SCALE GENOMIC DNA]</scope>
    <source>
        <strain evidence="2">ATCC 27750 / DSM 3376 / VPI C15-48 / C15-B4</strain>
    </source>
</reference>
<evidence type="ECO:0000313" key="2">
    <source>
        <dbReference type="Proteomes" id="UP000001476"/>
    </source>
</evidence>
<dbReference type="AlphaFoldDB" id="C4Z4G4"/>
<gene>
    <name evidence="1" type="ordered locus">EUBELI_00635</name>
</gene>
<dbReference type="KEGG" id="eel:EUBELI_00635"/>
<accession>C4Z4G4</accession>
<protein>
    <recommendedName>
        <fullName evidence="3">DNA-directed RNA polymerase subunit P</fullName>
    </recommendedName>
</protein>
<dbReference type="HOGENOM" id="CLU_198810_0_0_9"/>
<evidence type="ECO:0000313" key="1">
    <source>
        <dbReference type="EMBL" id="ACR71648.1"/>
    </source>
</evidence>
<evidence type="ECO:0008006" key="3">
    <source>
        <dbReference type="Google" id="ProtNLM"/>
    </source>
</evidence>
<organism evidence="1 2">
    <name type="scientific">Lachnospira eligens (strain ATCC 27750 / DSM 3376 / VPI C15-48 / C15-B4)</name>
    <name type="common">Eubacterium eligens</name>
    <dbReference type="NCBI Taxonomy" id="515620"/>
    <lineage>
        <taxon>Bacteria</taxon>
        <taxon>Bacillati</taxon>
        <taxon>Bacillota</taxon>
        <taxon>Clostridia</taxon>
        <taxon>Lachnospirales</taxon>
        <taxon>Lachnospiraceae</taxon>
        <taxon>Lachnospira</taxon>
    </lineage>
</organism>
<dbReference type="Proteomes" id="UP000001476">
    <property type="component" value="Chromosome"/>
</dbReference>
<proteinExistence type="predicted"/>
<dbReference type="STRING" id="515620.EUBELI_00635"/>
<keyword evidence="2" id="KW-1185">Reference proteome</keyword>
<sequence length="60" mass="7125">MKIHYKFMSKFNKVRARIKDSKTHRIFKCPSCGQKIRVPKGKGRISIKCPKCRIEFIKKT</sequence>